<evidence type="ECO:0000313" key="1">
    <source>
        <dbReference type="EMBL" id="CAK5048722.1"/>
    </source>
</evidence>
<dbReference type="EMBL" id="CAVMJV010000013">
    <property type="protein sequence ID" value="CAK5048722.1"/>
    <property type="molecule type" value="Genomic_DNA"/>
</dbReference>
<comment type="caution">
    <text evidence="1">The sequence shown here is derived from an EMBL/GenBank/DDBJ whole genome shotgun (WGS) entry which is preliminary data.</text>
</comment>
<organism evidence="1 2">
    <name type="scientific">Meloidogyne enterolobii</name>
    <name type="common">Root-knot nematode worm</name>
    <name type="synonym">Meloidogyne mayaguensis</name>
    <dbReference type="NCBI Taxonomy" id="390850"/>
    <lineage>
        <taxon>Eukaryota</taxon>
        <taxon>Metazoa</taxon>
        <taxon>Ecdysozoa</taxon>
        <taxon>Nematoda</taxon>
        <taxon>Chromadorea</taxon>
        <taxon>Rhabditida</taxon>
        <taxon>Tylenchina</taxon>
        <taxon>Tylenchomorpha</taxon>
        <taxon>Tylenchoidea</taxon>
        <taxon>Meloidogynidae</taxon>
        <taxon>Meloidogyninae</taxon>
        <taxon>Meloidogyne</taxon>
    </lineage>
</organism>
<proteinExistence type="predicted"/>
<gene>
    <name evidence="1" type="ORF">MENTE1834_LOCUS12817</name>
</gene>
<name>A0ACB0YJD4_MELEN</name>
<accession>A0ACB0YJD4</accession>
<dbReference type="Proteomes" id="UP001497535">
    <property type="component" value="Unassembled WGS sequence"/>
</dbReference>
<protein>
    <submittedName>
        <fullName evidence="1">Uncharacterized protein</fullName>
    </submittedName>
</protein>
<evidence type="ECO:0000313" key="2">
    <source>
        <dbReference type="Proteomes" id="UP001497535"/>
    </source>
</evidence>
<reference evidence="1" key="1">
    <citation type="submission" date="2023-11" db="EMBL/GenBank/DDBJ databases">
        <authorList>
            <person name="Poullet M."/>
        </authorList>
    </citation>
    <scope>NUCLEOTIDE SEQUENCE</scope>
    <source>
        <strain evidence="1">E1834</strain>
    </source>
</reference>
<sequence length="65" mass="7672">MMRLKIEASGWPGSVLHPENTDLEERLKNEFIDLNQKEYGIRLDPTRMERNEGMRYLAKTCNNSM</sequence>
<keyword evidence="2" id="KW-1185">Reference proteome</keyword>